<name>A0A1A9LD83_9FLAO</name>
<gene>
    <name evidence="2" type="ORF">A7A78_06335</name>
</gene>
<dbReference type="Proteomes" id="UP000077552">
    <property type="component" value="Unassembled WGS sequence"/>
</dbReference>
<dbReference type="RefSeq" id="WP_068762856.1">
    <property type="nucleotide sequence ID" value="NZ_LXIE01000048.1"/>
</dbReference>
<evidence type="ECO:0000259" key="1">
    <source>
        <dbReference type="SMART" id="SM01235"/>
    </source>
</evidence>
<feature type="domain" description="Haem-binding" evidence="1">
    <location>
        <begin position="14"/>
        <end position="147"/>
    </location>
</feature>
<proteinExistence type="predicted"/>
<dbReference type="OrthoDB" id="196738at2"/>
<protein>
    <submittedName>
        <fullName evidence="2">Cytochrome C</fullName>
    </submittedName>
</protein>
<dbReference type="InterPro" id="IPR025992">
    <property type="entry name" value="Haem-bd"/>
</dbReference>
<dbReference type="Pfam" id="PF14376">
    <property type="entry name" value="Haem_bd"/>
    <property type="match status" value="1"/>
</dbReference>
<organism evidence="2 3">
    <name type="scientific">Aequorivita soesokkakensis</name>
    <dbReference type="NCBI Taxonomy" id="1385699"/>
    <lineage>
        <taxon>Bacteria</taxon>
        <taxon>Pseudomonadati</taxon>
        <taxon>Bacteroidota</taxon>
        <taxon>Flavobacteriia</taxon>
        <taxon>Flavobacteriales</taxon>
        <taxon>Flavobacteriaceae</taxon>
        <taxon>Aequorivita</taxon>
    </lineage>
</organism>
<accession>A0A1A9LD83</accession>
<sequence>MVKKIIKIVLVLALIALIAIQFIRPEKNSEGYKSVATFEAETKPSAEVATILKQNCYDCHSNQTQYSWYSEVAPFSLWLADHIEHGKKHFNVSDWSSYSIKKKEHKLEELVEMVEKDEMPLQSYTIIHGNLSENDKKLLLQWAGLARLQYKHQLEVSSK</sequence>
<evidence type="ECO:0000313" key="3">
    <source>
        <dbReference type="Proteomes" id="UP000077552"/>
    </source>
</evidence>
<comment type="caution">
    <text evidence="2">The sequence shown here is derived from an EMBL/GenBank/DDBJ whole genome shotgun (WGS) entry which is preliminary data.</text>
</comment>
<reference evidence="2 3" key="1">
    <citation type="submission" date="2016-05" db="EMBL/GenBank/DDBJ databases">
        <title>Genome sequencing of Vitellibacter soesokkakensis RSSK-12.</title>
        <authorList>
            <person name="Thevarajoo S."/>
            <person name="Selvaratnam C."/>
            <person name="Goh K.M."/>
            <person name="Chan K.-G."/>
            <person name="Chong C.S."/>
        </authorList>
    </citation>
    <scope>NUCLEOTIDE SEQUENCE [LARGE SCALE GENOMIC DNA]</scope>
    <source>
        <strain evidence="2 3">RSSK-12</strain>
    </source>
</reference>
<evidence type="ECO:0000313" key="2">
    <source>
        <dbReference type="EMBL" id="OAD90345.1"/>
    </source>
</evidence>
<keyword evidence="3" id="KW-1185">Reference proteome</keyword>
<dbReference type="EMBL" id="LXIE01000048">
    <property type="protein sequence ID" value="OAD90345.1"/>
    <property type="molecule type" value="Genomic_DNA"/>
</dbReference>
<dbReference type="SMART" id="SM01235">
    <property type="entry name" value="Haem_bd"/>
    <property type="match status" value="1"/>
</dbReference>
<dbReference type="AlphaFoldDB" id="A0A1A9LD83"/>
<dbReference type="STRING" id="1385699.A7A78_06335"/>